<gene>
    <name evidence="2" type="ORF">TUM19329_19060</name>
</gene>
<evidence type="ECO:0008006" key="4">
    <source>
        <dbReference type="Google" id="ProtNLM"/>
    </source>
</evidence>
<dbReference type="AlphaFoldDB" id="A0A6F8T4D5"/>
<reference evidence="2" key="1">
    <citation type="journal article" date="2020" name="Microbiol. Resour. Announc.">
        <title>Complete Genome Sequence of Novel Psychrotolerant Legionella Strain TUM19329, Isolated from Antarctic Lake Sediment.</title>
        <authorList>
            <person name="Shimada S."/>
            <person name="Nakai R."/>
            <person name="Aoki K."/>
            <person name="Shimoeda N."/>
            <person name="Ohno G."/>
            <person name="Miyazaki Y."/>
            <person name="Kudoh S."/>
            <person name="Imura S."/>
            <person name="Watanabe K."/>
            <person name="Ishii Y."/>
            <person name="Tateda K."/>
        </authorList>
    </citation>
    <scope>NUCLEOTIDE SEQUENCE [LARGE SCALE GENOMIC DNA]</scope>
    <source>
        <strain evidence="2">TUM19329</strain>
    </source>
</reference>
<keyword evidence="1" id="KW-0812">Transmembrane</keyword>
<keyword evidence="1" id="KW-0472">Membrane</keyword>
<evidence type="ECO:0000313" key="3">
    <source>
        <dbReference type="Proteomes" id="UP000502894"/>
    </source>
</evidence>
<organism evidence="2 3">
    <name type="scientific">Legionella antarctica</name>
    <dbReference type="NCBI Taxonomy" id="2708020"/>
    <lineage>
        <taxon>Bacteria</taxon>
        <taxon>Pseudomonadati</taxon>
        <taxon>Pseudomonadota</taxon>
        <taxon>Gammaproteobacteria</taxon>
        <taxon>Legionellales</taxon>
        <taxon>Legionellaceae</taxon>
        <taxon>Legionella</taxon>
    </lineage>
</organism>
<evidence type="ECO:0000256" key="1">
    <source>
        <dbReference type="SAM" id="Phobius"/>
    </source>
</evidence>
<feature type="transmembrane region" description="Helical" evidence="1">
    <location>
        <begin position="12"/>
        <end position="34"/>
    </location>
</feature>
<protein>
    <recommendedName>
        <fullName evidence="4">Transmembrane protein</fullName>
    </recommendedName>
</protein>
<dbReference type="RefSeq" id="WP_173237122.1">
    <property type="nucleotide sequence ID" value="NZ_AP022839.1"/>
</dbReference>
<name>A0A6F8T4D5_9GAMM</name>
<dbReference type="KEGG" id="lant:TUM19329_19060"/>
<keyword evidence="3" id="KW-1185">Reference proteome</keyword>
<keyword evidence="1" id="KW-1133">Transmembrane helix</keyword>
<proteinExistence type="predicted"/>
<dbReference type="Proteomes" id="UP000502894">
    <property type="component" value="Chromosome"/>
</dbReference>
<feature type="transmembrane region" description="Helical" evidence="1">
    <location>
        <begin position="126"/>
        <end position="148"/>
    </location>
</feature>
<evidence type="ECO:0000313" key="2">
    <source>
        <dbReference type="EMBL" id="BCA95545.1"/>
    </source>
</evidence>
<dbReference type="EMBL" id="AP022839">
    <property type="protein sequence ID" value="BCA95545.1"/>
    <property type="molecule type" value="Genomic_DNA"/>
</dbReference>
<sequence>MEPDRYRISNKLYILAIICLVIGLSLFSFSLYIAPFLLWELNYDVPEVITHLITLFEYKYEYATVISKLLVWMIFFIPSLITGFFAYYFSNRIDTKVYQAEAPENYEKNTPISEEIYRKIRESAGLCFKIVLLMIAIVLIVLLLHAFIGLTI</sequence>
<feature type="transmembrane region" description="Helical" evidence="1">
    <location>
        <begin position="69"/>
        <end position="89"/>
    </location>
</feature>
<accession>A0A6F8T4D5</accession>